<dbReference type="Proteomes" id="UP000276437">
    <property type="component" value="Chromosome"/>
</dbReference>
<dbReference type="Pfam" id="PF01955">
    <property type="entry name" value="CbiZ"/>
    <property type="match status" value="1"/>
</dbReference>
<keyword evidence="2" id="KW-1185">Reference proteome</keyword>
<proteinExistence type="predicted"/>
<evidence type="ECO:0000313" key="2">
    <source>
        <dbReference type="Proteomes" id="UP000276437"/>
    </source>
</evidence>
<dbReference type="RefSeq" id="WP_232035464.1">
    <property type="nucleotide sequence ID" value="NZ_AP018449.1"/>
</dbReference>
<evidence type="ECO:0000313" key="1">
    <source>
        <dbReference type="EMBL" id="BBB92173.1"/>
    </source>
</evidence>
<dbReference type="PANTHER" id="PTHR35336">
    <property type="entry name" value="ADENOSYLCOBINAMIDE AMIDOHYDROLASE"/>
    <property type="match status" value="1"/>
</dbReference>
<protein>
    <submittedName>
        <fullName evidence="1">Adenosylcobinamide amidohydrolase</fullName>
    </submittedName>
</protein>
<name>A0A348AM75_9FIRM</name>
<dbReference type="InterPro" id="IPR052209">
    <property type="entry name" value="CbiZ"/>
</dbReference>
<dbReference type="PANTHER" id="PTHR35336:SF5">
    <property type="entry name" value="ADENOSYLCOBINAMIDE AMIDOHYDROLASE"/>
    <property type="match status" value="1"/>
</dbReference>
<dbReference type="AlphaFoldDB" id="A0A348AM75"/>
<accession>A0A348AM75</accession>
<gene>
    <name evidence="1" type="ORF">MAMMFC1_02858</name>
</gene>
<dbReference type="GO" id="GO:0016787">
    <property type="term" value="F:hydrolase activity"/>
    <property type="evidence" value="ECO:0007669"/>
    <property type="project" value="UniProtKB-KW"/>
</dbReference>
<dbReference type="InterPro" id="IPR002808">
    <property type="entry name" value="AdoCbi_amidolase"/>
</dbReference>
<keyword evidence="1" id="KW-0378">Hydrolase</keyword>
<organism evidence="1 2">
    <name type="scientific">Methylomusa anaerophila</name>
    <dbReference type="NCBI Taxonomy" id="1930071"/>
    <lineage>
        <taxon>Bacteria</taxon>
        <taxon>Bacillati</taxon>
        <taxon>Bacillota</taxon>
        <taxon>Negativicutes</taxon>
        <taxon>Selenomonadales</taxon>
        <taxon>Sporomusaceae</taxon>
        <taxon>Methylomusa</taxon>
    </lineage>
</organism>
<reference evidence="1 2" key="1">
    <citation type="journal article" date="2018" name="Int. J. Syst. Evol. Microbiol.">
        <title>Methylomusa anaerophila gen. nov., sp. nov., an anaerobic methanol-utilizing bacterium isolated from a microbial fuel cell.</title>
        <authorList>
            <person name="Amano N."/>
            <person name="Yamamuro A."/>
            <person name="Miyahara M."/>
            <person name="Kouzuma A."/>
            <person name="Abe T."/>
            <person name="Watanabe K."/>
        </authorList>
    </citation>
    <scope>NUCLEOTIDE SEQUENCE [LARGE SCALE GENOMIC DNA]</scope>
    <source>
        <strain evidence="1 2">MMFC1</strain>
    </source>
</reference>
<dbReference type="KEGG" id="mana:MAMMFC1_02858"/>
<sequence length="386" mass="42059">MRKLYILLILIFYCSVVPCAGNERIELYTLSTGDPVYRQNTCVVIAFKQPRTVLGTSVINGGYREDLKAIFNHDMKDAVMNADSYPEYMQGVARNLGLDPDRVSGMGTGASMDNVAIQSASYQTLTVTAIATGGVEENGGRVGDPAEYFNPGQKTRLHKPGTINIMLVIDADIPPGTLARALVTCTEAKTAALQELMAGSKYSSGLATGSGTDQTIIIANPGSPLYLEDAGKHSKLGELIGRTVKQAVKEALFRQTGLSPQKQHSVLRRMNRFGLTEETLYQEYLQKNGYLEKQRFLDCLQQLDKDPRLVTYTSLYVHLLDQFNWQLLSGDETVAAGNELLLLSAGKFGVLPRAIAAEAKLENCIQAWSGLVVDILRAKLAGSQGD</sequence>
<dbReference type="EMBL" id="AP018449">
    <property type="protein sequence ID" value="BBB92173.1"/>
    <property type="molecule type" value="Genomic_DNA"/>
</dbReference>